<reference evidence="2 3" key="1">
    <citation type="journal article" date="2019" name="Nat. Ecol. Evol.">
        <title>Megaphylogeny resolves global patterns of mushroom evolution.</title>
        <authorList>
            <person name="Varga T."/>
            <person name="Krizsan K."/>
            <person name="Foldi C."/>
            <person name="Dima B."/>
            <person name="Sanchez-Garcia M."/>
            <person name="Sanchez-Ramirez S."/>
            <person name="Szollosi G.J."/>
            <person name="Szarkandi J.G."/>
            <person name="Papp V."/>
            <person name="Albert L."/>
            <person name="Andreopoulos W."/>
            <person name="Angelini C."/>
            <person name="Antonin V."/>
            <person name="Barry K.W."/>
            <person name="Bougher N.L."/>
            <person name="Buchanan P."/>
            <person name="Buyck B."/>
            <person name="Bense V."/>
            <person name="Catcheside P."/>
            <person name="Chovatia M."/>
            <person name="Cooper J."/>
            <person name="Damon W."/>
            <person name="Desjardin D."/>
            <person name="Finy P."/>
            <person name="Geml J."/>
            <person name="Haridas S."/>
            <person name="Hughes K."/>
            <person name="Justo A."/>
            <person name="Karasinski D."/>
            <person name="Kautmanova I."/>
            <person name="Kiss B."/>
            <person name="Kocsube S."/>
            <person name="Kotiranta H."/>
            <person name="LaButti K.M."/>
            <person name="Lechner B.E."/>
            <person name="Liimatainen K."/>
            <person name="Lipzen A."/>
            <person name="Lukacs Z."/>
            <person name="Mihaltcheva S."/>
            <person name="Morgado L.N."/>
            <person name="Niskanen T."/>
            <person name="Noordeloos M.E."/>
            <person name="Ohm R.A."/>
            <person name="Ortiz-Santana B."/>
            <person name="Ovrebo C."/>
            <person name="Racz N."/>
            <person name="Riley R."/>
            <person name="Savchenko A."/>
            <person name="Shiryaev A."/>
            <person name="Soop K."/>
            <person name="Spirin V."/>
            <person name="Szebenyi C."/>
            <person name="Tomsovsky M."/>
            <person name="Tulloss R.E."/>
            <person name="Uehling J."/>
            <person name="Grigoriev I.V."/>
            <person name="Vagvolgyi C."/>
            <person name="Papp T."/>
            <person name="Martin F.M."/>
            <person name="Miettinen O."/>
            <person name="Hibbett D.S."/>
            <person name="Nagy L.G."/>
        </authorList>
    </citation>
    <scope>NUCLEOTIDE SEQUENCE [LARGE SCALE GENOMIC DNA]</scope>
    <source>
        <strain evidence="2 3">FP101781</strain>
    </source>
</reference>
<feature type="compositionally biased region" description="Basic residues" evidence="1">
    <location>
        <begin position="1"/>
        <end position="11"/>
    </location>
</feature>
<comment type="caution">
    <text evidence="2">The sequence shown here is derived from an EMBL/GenBank/DDBJ whole genome shotgun (WGS) entry which is preliminary data.</text>
</comment>
<protein>
    <submittedName>
        <fullName evidence="2">Uncharacterized protein</fullName>
    </submittedName>
</protein>
<feature type="region of interest" description="Disordered" evidence="1">
    <location>
        <begin position="148"/>
        <end position="232"/>
    </location>
</feature>
<organism evidence="2 3">
    <name type="scientific">Coprinellus micaceus</name>
    <name type="common">Glistening ink-cap mushroom</name>
    <name type="synonym">Coprinus micaceus</name>
    <dbReference type="NCBI Taxonomy" id="71717"/>
    <lineage>
        <taxon>Eukaryota</taxon>
        <taxon>Fungi</taxon>
        <taxon>Dikarya</taxon>
        <taxon>Basidiomycota</taxon>
        <taxon>Agaricomycotina</taxon>
        <taxon>Agaricomycetes</taxon>
        <taxon>Agaricomycetidae</taxon>
        <taxon>Agaricales</taxon>
        <taxon>Agaricineae</taxon>
        <taxon>Psathyrellaceae</taxon>
        <taxon>Coprinellus</taxon>
    </lineage>
</organism>
<dbReference type="Proteomes" id="UP000298030">
    <property type="component" value="Unassembled WGS sequence"/>
</dbReference>
<dbReference type="EMBL" id="QPFP01000063">
    <property type="protein sequence ID" value="TEB24794.1"/>
    <property type="molecule type" value="Genomic_DNA"/>
</dbReference>
<proteinExistence type="predicted"/>
<feature type="compositionally biased region" description="Pro residues" evidence="1">
    <location>
        <begin position="216"/>
        <end position="227"/>
    </location>
</feature>
<feature type="compositionally biased region" description="Basic and acidic residues" evidence="1">
    <location>
        <begin position="45"/>
        <end position="56"/>
    </location>
</feature>
<accession>A0A4Y7ST59</accession>
<gene>
    <name evidence="2" type="ORF">FA13DRAFT_1287219</name>
</gene>
<evidence type="ECO:0000313" key="2">
    <source>
        <dbReference type="EMBL" id="TEB24794.1"/>
    </source>
</evidence>
<keyword evidence="3" id="KW-1185">Reference proteome</keyword>
<feature type="region of interest" description="Disordered" evidence="1">
    <location>
        <begin position="1"/>
        <end position="74"/>
    </location>
</feature>
<name>A0A4Y7ST59_COPMI</name>
<dbReference type="AlphaFoldDB" id="A0A4Y7ST59"/>
<dbReference type="OrthoDB" id="3121323at2759"/>
<sequence length="302" mass="34139">MGRTKRSRKAHIPTVEDKPSPPPPNIMRKRSRTDPADEALSEFSDDSRPSRIRKLEPAPFPVSPLSPPLSPSSSKAHFEAMYALQYPRNAEPDLPTVSEVLLDAGLDKIKRNARFREKNPYASNVDGWDSEDELAWLKCRQWEMMEDLGIEPAGQKPSTKRRRPRGKLYTNTLSQPKLLDGNTGGREGPVDGLAKPDVRGKRGPAPFPIDLSQREPTPPPPDPPPLLPDTQIFVNPSAWKPRRLSSVLEDAKVRKQKEGGGDEWTEEDDLLCFRREQWRMMKAMGIETQESEPKGRWRPGMP</sequence>
<evidence type="ECO:0000256" key="1">
    <source>
        <dbReference type="SAM" id="MobiDB-lite"/>
    </source>
</evidence>
<feature type="compositionally biased region" description="Pro residues" evidence="1">
    <location>
        <begin position="58"/>
        <end position="70"/>
    </location>
</feature>
<evidence type="ECO:0000313" key="3">
    <source>
        <dbReference type="Proteomes" id="UP000298030"/>
    </source>
</evidence>